<evidence type="ECO:0000313" key="2">
    <source>
        <dbReference type="EMBL" id="CAG7667627.1"/>
    </source>
</evidence>
<dbReference type="AlphaFoldDB" id="A0A8J2NML1"/>
<gene>
    <name evidence="2" type="ORF">AFUS01_LOCUS1859</name>
</gene>
<keyword evidence="3" id="KW-1185">Reference proteome</keyword>
<feature type="region of interest" description="Disordered" evidence="1">
    <location>
        <begin position="41"/>
        <end position="71"/>
    </location>
</feature>
<sequence>MVSISCIPRIVYFETLTTEDYIFEGNIVNMRRGGEDELLAISPPPEFQDNPALPPPVLFQDLSPSPNADPRKSSLILSQAVQKCIKEFADKVSYNILNEAMIIATLIPSSGINDGIHIAATL</sequence>
<name>A0A8J2NML1_9HEXA</name>
<evidence type="ECO:0000256" key="1">
    <source>
        <dbReference type="SAM" id="MobiDB-lite"/>
    </source>
</evidence>
<evidence type="ECO:0000313" key="3">
    <source>
        <dbReference type="Proteomes" id="UP000708208"/>
    </source>
</evidence>
<feature type="compositionally biased region" description="Pro residues" evidence="1">
    <location>
        <begin position="42"/>
        <end position="57"/>
    </location>
</feature>
<protein>
    <submittedName>
        <fullName evidence="2">Uncharacterized protein</fullName>
    </submittedName>
</protein>
<reference evidence="2" key="1">
    <citation type="submission" date="2021-06" db="EMBL/GenBank/DDBJ databases">
        <authorList>
            <person name="Hodson N. C."/>
            <person name="Mongue J. A."/>
            <person name="Jaron S. K."/>
        </authorList>
    </citation>
    <scope>NUCLEOTIDE SEQUENCE</scope>
</reference>
<proteinExistence type="predicted"/>
<organism evidence="2 3">
    <name type="scientific">Allacma fusca</name>
    <dbReference type="NCBI Taxonomy" id="39272"/>
    <lineage>
        <taxon>Eukaryota</taxon>
        <taxon>Metazoa</taxon>
        <taxon>Ecdysozoa</taxon>
        <taxon>Arthropoda</taxon>
        <taxon>Hexapoda</taxon>
        <taxon>Collembola</taxon>
        <taxon>Symphypleona</taxon>
        <taxon>Sminthuridae</taxon>
        <taxon>Allacma</taxon>
    </lineage>
</organism>
<comment type="caution">
    <text evidence="2">The sequence shown here is derived from an EMBL/GenBank/DDBJ whole genome shotgun (WGS) entry which is preliminary data.</text>
</comment>
<dbReference type="EMBL" id="CAJVCH010010603">
    <property type="protein sequence ID" value="CAG7667627.1"/>
    <property type="molecule type" value="Genomic_DNA"/>
</dbReference>
<accession>A0A8J2NML1</accession>
<dbReference type="Proteomes" id="UP000708208">
    <property type="component" value="Unassembled WGS sequence"/>
</dbReference>